<dbReference type="EC" id="2.7.7.42" evidence="7"/>
<dbReference type="Proteomes" id="UP000316649">
    <property type="component" value="Unassembled WGS sequence"/>
</dbReference>
<dbReference type="GO" id="GO:0005829">
    <property type="term" value="C:cytosol"/>
    <property type="evidence" value="ECO:0007669"/>
    <property type="project" value="TreeGrafter"/>
</dbReference>
<evidence type="ECO:0000256" key="3">
    <source>
        <dbReference type="ARBA" id="ARBA00022741"/>
    </source>
</evidence>
<feature type="domain" description="Glutamate-ammonia ligase adenylyltransferase repeated" evidence="8">
    <location>
        <begin position="556"/>
        <end position="808"/>
    </location>
</feature>
<dbReference type="GO" id="GO:0008882">
    <property type="term" value="F:[glutamate-ammonia-ligase] adenylyltransferase activity"/>
    <property type="evidence" value="ECO:0007669"/>
    <property type="project" value="UniProtKB-UniRule"/>
</dbReference>
<organism evidence="10 11">
    <name type="scientific">Sedimenticola selenatireducens</name>
    <dbReference type="NCBI Taxonomy" id="191960"/>
    <lineage>
        <taxon>Bacteria</taxon>
        <taxon>Pseudomonadati</taxon>
        <taxon>Pseudomonadota</taxon>
        <taxon>Gammaproteobacteria</taxon>
        <taxon>Chromatiales</taxon>
        <taxon>Sedimenticolaceae</taxon>
        <taxon>Sedimenticola</taxon>
    </lineage>
</organism>
<protein>
    <recommendedName>
        <fullName evidence="7">Bifunctional glutamine synthetase adenylyltransferase/adenylyl-removing enzyme</fullName>
    </recommendedName>
    <alternativeName>
        <fullName evidence="7">ATP:glutamine synthetase adenylyltransferase</fullName>
    </alternativeName>
    <alternativeName>
        <fullName evidence="7">ATase</fullName>
    </alternativeName>
    <domain>
        <recommendedName>
            <fullName evidence="7">Glutamine synthetase adenylyl-L-tyrosine phosphorylase</fullName>
            <ecNumber evidence="7">2.7.7.89</ecNumber>
        </recommendedName>
        <alternativeName>
            <fullName evidence="7">Adenylyl removase</fullName>
            <shortName evidence="7">AR</shortName>
            <shortName evidence="7">AT-N</shortName>
        </alternativeName>
    </domain>
    <domain>
        <recommendedName>
            <fullName evidence="7">Glutamine synthetase adenylyl transferase</fullName>
            <ecNumber evidence="7">2.7.7.42</ecNumber>
        </recommendedName>
        <alternativeName>
            <fullName evidence="7">Adenylyl transferase</fullName>
            <shortName evidence="7">AT</shortName>
            <shortName evidence="7">AT-C</shortName>
        </alternativeName>
    </domain>
</protein>
<keyword evidence="4 7" id="KW-0067">ATP-binding</keyword>
<dbReference type="NCBIfam" id="NF008292">
    <property type="entry name" value="PRK11072.1"/>
    <property type="match status" value="1"/>
</dbReference>
<evidence type="ECO:0000256" key="5">
    <source>
        <dbReference type="ARBA" id="ARBA00022842"/>
    </source>
</evidence>
<reference evidence="10 11" key="1">
    <citation type="submission" date="2019-07" db="EMBL/GenBank/DDBJ databases">
        <title>The pathways for chlorine oxyanion respiration interact through the shared metabolite chlorate.</title>
        <authorList>
            <person name="Barnum T.P."/>
            <person name="Cheng Y."/>
            <person name="Hill K.A."/>
            <person name="Lucas L.N."/>
            <person name="Carlson H.K."/>
            <person name="Coates J.D."/>
        </authorList>
    </citation>
    <scope>NUCLEOTIDE SEQUENCE [LARGE SCALE GENOMIC DNA]</scope>
    <source>
        <strain evidence="10 11">BK-1</strain>
    </source>
</reference>
<dbReference type="GO" id="GO:0016874">
    <property type="term" value="F:ligase activity"/>
    <property type="evidence" value="ECO:0007669"/>
    <property type="project" value="UniProtKB-KW"/>
</dbReference>
<dbReference type="HAMAP" id="MF_00802">
    <property type="entry name" value="GlnE"/>
    <property type="match status" value="1"/>
</dbReference>
<dbReference type="CDD" id="cd05401">
    <property type="entry name" value="NT_GlnE_GlnD_like"/>
    <property type="match status" value="2"/>
</dbReference>
<dbReference type="GO" id="GO:0005524">
    <property type="term" value="F:ATP binding"/>
    <property type="evidence" value="ECO:0007669"/>
    <property type="project" value="UniProtKB-UniRule"/>
</dbReference>
<comment type="cofactor">
    <cofactor evidence="7">
        <name>Mg(2+)</name>
        <dbReference type="ChEBI" id="CHEBI:18420"/>
    </cofactor>
</comment>
<dbReference type="InterPro" id="IPR043519">
    <property type="entry name" value="NT_sf"/>
</dbReference>
<dbReference type="FunFam" id="3.30.460.10:FF:000009">
    <property type="entry name" value="Bifunctional glutamine synthetase adenylyltransferase/adenylyl-removing enzyme"/>
    <property type="match status" value="2"/>
</dbReference>
<dbReference type="SUPFAM" id="SSF81593">
    <property type="entry name" value="Nucleotidyltransferase substrate binding subunit/domain"/>
    <property type="match status" value="2"/>
</dbReference>
<dbReference type="OrthoDB" id="9759366at2"/>
<keyword evidence="10" id="KW-0436">Ligase</keyword>
<keyword evidence="6 7" id="KW-0511">Multifunctional enzyme</keyword>
<dbReference type="InterPro" id="IPR013546">
    <property type="entry name" value="PII_UdlTrfase/GS_AdlTrfase"/>
</dbReference>
<dbReference type="GO" id="GO:0000820">
    <property type="term" value="P:regulation of glutamine family amino acid metabolic process"/>
    <property type="evidence" value="ECO:0007669"/>
    <property type="project" value="UniProtKB-UniRule"/>
</dbReference>
<feature type="region of interest" description="Adenylyl transferase" evidence="7">
    <location>
        <begin position="456"/>
        <end position="948"/>
    </location>
</feature>
<keyword evidence="5 7" id="KW-0460">Magnesium</keyword>
<keyword evidence="3 7" id="KW-0547">Nucleotide-binding</keyword>
<evidence type="ECO:0000256" key="6">
    <source>
        <dbReference type="ARBA" id="ARBA00023268"/>
    </source>
</evidence>
<proteinExistence type="inferred from homology"/>
<dbReference type="Gene3D" id="3.30.460.10">
    <property type="entry name" value="Beta Polymerase, domain 2"/>
    <property type="match status" value="2"/>
</dbReference>
<dbReference type="Gene3D" id="1.20.120.330">
    <property type="entry name" value="Nucleotidyltransferases domain 2"/>
    <property type="match status" value="2"/>
</dbReference>
<evidence type="ECO:0000256" key="4">
    <source>
        <dbReference type="ARBA" id="ARBA00022840"/>
    </source>
</evidence>
<dbReference type="Pfam" id="PF03710">
    <property type="entry name" value="GlnE"/>
    <property type="match status" value="2"/>
</dbReference>
<keyword evidence="11" id="KW-1185">Reference proteome</keyword>
<feature type="domain" description="PII-uridylyltransferase/Glutamine-synthetase adenylyltransferase" evidence="9">
    <location>
        <begin position="304"/>
        <end position="443"/>
    </location>
</feature>
<keyword evidence="1 7" id="KW-0808">Transferase</keyword>
<dbReference type="Gene3D" id="1.10.4050.10">
    <property type="entry name" value="Glutamine synthase adenylyltransferase GlnE"/>
    <property type="match status" value="1"/>
</dbReference>
<evidence type="ECO:0000256" key="1">
    <source>
        <dbReference type="ARBA" id="ARBA00022679"/>
    </source>
</evidence>
<feature type="domain" description="PII-uridylyltransferase/Glutamine-synthetase adenylyltransferase" evidence="9">
    <location>
        <begin position="830"/>
        <end position="916"/>
    </location>
</feature>
<dbReference type="Gene3D" id="1.20.120.1510">
    <property type="match status" value="1"/>
</dbReference>
<gene>
    <name evidence="7 10" type="primary">glnE</name>
    <name evidence="10" type="ORF">FHP88_12455</name>
</gene>
<dbReference type="PANTHER" id="PTHR30621">
    <property type="entry name" value="GLUTAMINE SYNTHETASE ADENYLYLTRANSFERASE"/>
    <property type="match status" value="1"/>
</dbReference>
<evidence type="ECO:0000256" key="2">
    <source>
        <dbReference type="ARBA" id="ARBA00022695"/>
    </source>
</evidence>
<name>A0A557S4R3_9GAMM</name>
<dbReference type="InterPro" id="IPR005190">
    <property type="entry name" value="GlnE_rpt_dom"/>
</dbReference>
<dbReference type="GO" id="GO:0000287">
    <property type="term" value="F:magnesium ion binding"/>
    <property type="evidence" value="ECO:0007669"/>
    <property type="project" value="UniProtKB-UniRule"/>
</dbReference>
<evidence type="ECO:0000259" key="8">
    <source>
        <dbReference type="Pfam" id="PF03710"/>
    </source>
</evidence>
<comment type="catalytic activity">
    <reaction evidence="7">
        <text>[glutamine synthetase]-L-tyrosine + ATP = [glutamine synthetase]-O(4)-(5'-adenylyl)-L-tyrosine + diphosphate</text>
        <dbReference type="Rhea" id="RHEA:18589"/>
        <dbReference type="Rhea" id="RHEA-COMP:10660"/>
        <dbReference type="Rhea" id="RHEA-COMP:10661"/>
        <dbReference type="ChEBI" id="CHEBI:30616"/>
        <dbReference type="ChEBI" id="CHEBI:33019"/>
        <dbReference type="ChEBI" id="CHEBI:46858"/>
        <dbReference type="ChEBI" id="CHEBI:83624"/>
        <dbReference type="EC" id="2.7.7.42"/>
    </reaction>
</comment>
<evidence type="ECO:0000313" key="11">
    <source>
        <dbReference type="Proteomes" id="UP000316649"/>
    </source>
</evidence>
<comment type="similarity">
    <text evidence="7">Belongs to the GlnE family.</text>
</comment>
<comment type="catalytic activity">
    <reaction evidence="7">
        <text>[glutamine synthetase]-O(4)-(5'-adenylyl)-L-tyrosine + phosphate = [glutamine synthetase]-L-tyrosine + ADP</text>
        <dbReference type="Rhea" id="RHEA:43716"/>
        <dbReference type="Rhea" id="RHEA-COMP:10660"/>
        <dbReference type="Rhea" id="RHEA-COMP:10661"/>
        <dbReference type="ChEBI" id="CHEBI:43474"/>
        <dbReference type="ChEBI" id="CHEBI:46858"/>
        <dbReference type="ChEBI" id="CHEBI:83624"/>
        <dbReference type="ChEBI" id="CHEBI:456216"/>
        <dbReference type="EC" id="2.7.7.89"/>
    </reaction>
</comment>
<accession>A0A557S4R3</accession>
<dbReference type="Pfam" id="PF08335">
    <property type="entry name" value="GlnD_UR_UTase"/>
    <property type="match status" value="2"/>
</dbReference>
<evidence type="ECO:0000259" key="9">
    <source>
        <dbReference type="Pfam" id="PF08335"/>
    </source>
</evidence>
<evidence type="ECO:0000313" key="10">
    <source>
        <dbReference type="EMBL" id="TVO72404.1"/>
    </source>
</evidence>
<dbReference type="SUPFAM" id="SSF81301">
    <property type="entry name" value="Nucleotidyltransferase"/>
    <property type="match status" value="2"/>
</dbReference>
<dbReference type="EMBL" id="VMNH01000016">
    <property type="protein sequence ID" value="TVO72404.1"/>
    <property type="molecule type" value="Genomic_DNA"/>
</dbReference>
<dbReference type="AlphaFoldDB" id="A0A557S4R3"/>
<evidence type="ECO:0000256" key="7">
    <source>
        <dbReference type="HAMAP-Rule" id="MF_00802"/>
    </source>
</evidence>
<comment type="caution">
    <text evidence="10">The sequence shown here is derived from an EMBL/GenBank/DDBJ whole genome shotgun (WGS) entry which is preliminary data.</text>
</comment>
<dbReference type="FunFam" id="1.20.120.330:FF:000005">
    <property type="entry name" value="Bifunctional glutamine synthetase adenylyltransferase/adenylyl-removing enzyme"/>
    <property type="match status" value="1"/>
</dbReference>
<feature type="domain" description="Glutamate-ammonia ligase adenylyltransferase repeated" evidence="8">
    <location>
        <begin position="37"/>
        <end position="279"/>
    </location>
</feature>
<dbReference type="InterPro" id="IPR023057">
    <property type="entry name" value="GlnE"/>
</dbReference>
<dbReference type="PANTHER" id="PTHR30621:SF0">
    <property type="entry name" value="BIFUNCTIONAL GLUTAMINE SYNTHETASE ADENYLYLTRANSFERASE_ADENYLYL-REMOVING ENZYME"/>
    <property type="match status" value="1"/>
</dbReference>
<keyword evidence="2 7" id="KW-0548">Nucleotidyltransferase</keyword>
<feature type="region of interest" description="Adenylyl removase" evidence="7">
    <location>
        <begin position="1"/>
        <end position="445"/>
    </location>
</feature>
<dbReference type="GO" id="GO:0047388">
    <property type="term" value="F:[glutamine synthetase]-adenylyl-L-tyrosine phosphorylase activity"/>
    <property type="evidence" value="ECO:0007669"/>
    <property type="project" value="UniProtKB-EC"/>
</dbReference>
<comment type="function">
    <text evidence="7">Involved in the regulation of glutamine synthetase GlnA, a key enzyme in the process to assimilate ammonia. When cellular nitrogen levels are high, the C-terminal adenylyl transferase (AT) inactivates GlnA by covalent transfer of an adenylyl group from ATP to specific tyrosine residue of GlnA, thus reducing its activity. Conversely, when nitrogen levels are low, the N-terminal adenylyl removase (AR) activates GlnA by removing the adenylyl group by phosphorolysis, increasing its activity. The regulatory region of GlnE binds the signal transduction protein PII (GlnB) which indicates the nitrogen status of the cell.</text>
</comment>
<dbReference type="EC" id="2.7.7.89" evidence="7"/>
<sequence>MQPLSQPQEEANNRWRHWRSDFPALAETLCAAKGFEQELLKVWEGSDFVAQCCTREPELLMRLQQSDDFITSYAEGEMATRLSRFLIDATDETGLQRQLRRFRNEQMVRIIWRDLSQRAALAETLADLTALADASVDQALRMLYLWAIEKQGIPRNEQGDQQSLVVLGMGKLGARELNLSSDIDLIFAFPEHGETDGARPIPNEQFFIRLCQQLIKALNSQTADGFVFRVDVRLRPFGDSGPMALSFEAMENYYQSHAREWERYAMIKARVVAGEAADAQEIMAMLKPFIYRRYLDYGAIESIRDMKRLISQELKRKGMAENVKLGPGGIREIEFIGQAFQLIRGGREPELQIRPILPVLQVLGEKQQLSQEEVDELTAAYEFLRLVENRIQAWKDKQTHLLPDDEIGRLRMARSMGYADWPAFYGVLEQHREKVQIHFDNVFALSEEVTTDSPLQAVWDQQLDDDHAIELLESAGYQVGGEVLSRLHDFRQGYACRSLGSRGRGRLEELMPALLEQVAQSDAADVTLERILKILESITRRTAYLALLVENPTALAQLIKLAGISPWIAQQVARHPLLLDEMLDPRRLYRPLKREGLEAELDTLLGAVDPDDLEQQMERMRQFTQSNMLRVAAADLTGNIPLMVVSDYLTEIAEVVTTRVMSQAWALMVAKHGRPSCVTGNQSGFAVIGYGKLGGIELGYGSDLDMVFLHGNDNPNRMTDGERSIANDLFYARMGQRMIQMYTTRTPAGTLYEVDMRLRPNGNSGMLVSSLEAFEQYQENEAWTWEHQALLRARAVAGDPLVIARFQQIRQKVLSRERDPGQLQKDVRDMREKMRSALDKSNDQQFDIKQGAGGIADIEFMVQYGVLRWSSKHPDLLDWTDNIRLLESLARHHLFAGEVAEQLADNYRSLRAVYHRKALSELPGLVAADELLPEREHVQSLWRTLMNA</sequence>
<dbReference type="RefSeq" id="WP_144359408.1">
    <property type="nucleotide sequence ID" value="NZ_VMNH01000016.1"/>
</dbReference>